<keyword evidence="3" id="KW-1133">Transmembrane helix</keyword>
<dbReference type="EMBL" id="JAIPUX010005290">
    <property type="protein sequence ID" value="KAH0616774.1"/>
    <property type="molecule type" value="Genomic_DNA"/>
</dbReference>
<sequence length="598" mass="68667">MSEAKRRKMAHLSAKLNEGQREKQPDCVSQKPRWMDLRTASSLLPLLMCIGLTWFLFQQSAHLAAVEEKYHLLNQDAVKFQDMENKINIMFEKFESSSGILREIYSSSSMMTKSEQELPSLHNIMEEVENSEQIHSKKIQSINEKFENAINHWKRNGAELDTSSSSLKSEAKLLHGKVTSQINTADQKLKSLSERLKDLEDSTVRNLRTVNRQEEEELTKIKEQLHFDGKATEKLEEQHNSLLARNTELSQKLADYEPKLEECKSHLPTIEKAVHSVVRLSSELIAVEKKMENMTIKLFYVEDEIKKAVSDIMGIQKNIEGMQCENSMLQFQKEIFALKEKVNEFSQSTAEESSHSMNVTCCEKTANSMEQMEDLHKSAQMKHLQEEINTVKIQSERLIQEENKLQQNLTSLFHAVNKYEETTASAAKEFSVKIATVKTDIRRISGLEADVTLLIENLRTLEDKVDKAEKTTIQSIGNLLTNSIDRTTELRNTATENARQIERIKAKSSELNVDLNKQSNKLLDLESDRAKVLTTVAFANDLKPKVHNLKRGLAHLEPMLDELTLRIGKLLEELQERKKEIAFLHTKLVETEVRTYKQ</sequence>
<dbReference type="InterPro" id="IPR024152">
    <property type="entry name" value="Inh_kappa-B_kinase-int"/>
</dbReference>
<protein>
    <recommendedName>
        <fullName evidence="6">Inhibitor of nuclear factor kappa-B kinase-interacting protein</fullName>
    </recommendedName>
</protein>
<keyword evidence="3" id="KW-0472">Membrane</keyword>
<dbReference type="PANTHER" id="PTHR21734">
    <property type="entry name" value="INHIBITOR OF NUCLEAR FACTOR KAPPA-B KINASE-INTERACTING PROTEIN"/>
    <property type="match status" value="1"/>
</dbReference>
<feature type="coiled-coil region" evidence="1">
    <location>
        <begin position="444"/>
        <end position="471"/>
    </location>
</feature>
<feature type="region of interest" description="Disordered" evidence="2">
    <location>
        <begin position="1"/>
        <end position="29"/>
    </location>
</feature>
<reference evidence="4 5" key="1">
    <citation type="journal article" date="2022" name="Gigascience">
        <title>A chromosome-level genome assembly and annotation of the desert horned lizard, Phrynosoma platyrhinos, provides insight into chromosomal rearrangements among reptiles.</title>
        <authorList>
            <person name="Koochekian N."/>
            <person name="Ascanio A."/>
            <person name="Farleigh K."/>
            <person name="Card D.C."/>
            <person name="Schield D.R."/>
            <person name="Castoe T.A."/>
            <person name="Jezkova T."/>
        </authorList>
    </citation>
    <scope>NUCLEOTIDE SEQUENCE [LARGE SCALE GENOMIC DNA]</scope>
    <source>
        <strain evidence="4">NK-2021</strain>
    </source>
</reference>
<dbReference type="Proteomes" id="UP000826234">
    <property type="component" value="Unassembled WGS sequence"/>
</dbReference>
<evidence type="ECO:0000256" key="3">
    <source>
        <dbReference type="SAM" id="Phobius"/>
    </source>
</evidence>
<evidence type="ECO:0000313" key="4">
    <source>
        <dbReference type="EMBL" id="KAH0616774.1"/>
    </source>
</evidence>
<keyword evidence="1" id="KW-0175">Coiled coil</keyword>
<gene>
    <name evidence="4" type="ORF">JD844_028151</name>
</gene>
<keyword evidence="3" id="KW-0812">Transmembrane</keyword>
<feature type="transmembrane region" description="Helical" evidence="3">
    <location>
        <begin position="39"/>
        <end position="57"/>
    </location>
</feature>
<evidence type="ECO:0000256" key="2">
    <source>
        <dbReference type="SAM" id="MobiDB-lite"/>
    </source>
</evidence>
<dbReference type="PANTHER" id="PTHR21734:SF11">
    <property type="entry name" value="INHIBITOR OF NUCLEAR FACTOR KAPPA-B KINASE-INTERACTING PROTEIN"/>
    <property type="match status" value="1"/>
</dbReference>
<accession>A0ABQ7SHG8</accession>
<organism evidence="4 5">
    <name type="scientific">Phrynosoma platyrhinos</name>
    <name type="common">Desert horned lizard</name>
    <dbReference type="NCBI Taxonomy" id="52577"/>
    <lineage>
        <taxon>Eukaryota</taxon>
        <taxon>Metazoa</taxon>
        <taxon>Chordata</taxon>
        <taxon>Craniata</taxon>
        <taxon>Vertebrata</taxon>
        <taxon>Euteleostomi</taxon>
        <taxon>Lepidosauria</taxon>
        <taxon>Squamata</taxon>
        <taxon>Bifurcata</taxon>
        <taxon>Unidentata</taxon>
        <taxon>Episquamata</taxon>
        <taxon>Toxicofera</taxon>
        <taxon>Iguania</taxon>
        <taxon>Phrynosomatidae</taxon>
        <taxon>Phrynosomatinae</taxon>
        <taxon>Phrynosoma</taxon>
    </lineage>
</organism>
<feature type="compositionally biased region" description="Basic residues" evidence="2">
    <location>
        <begin position="1"/>
        <end position="10"/>
    </location>
</feature>
<evidence type="ECO:0000313" key="5">
    <source>
        <dbReference type="Proteomes" id="UP000826234"/>
    </source>
</evidence>
<evidence type="ECO:0008006" key="6">
    <source>
        <dbReference type="Google" id="ProtNLM"/>
    </source>
</evidence>
<name>A0ABQ7SHG8_PHRPL</name>
<keyword evidence="5" id="KW-1185">Reference proteome</keyword>
<feature type="coiled-coil region" evidence="1">
    <location>
        <begin position="381"/>
        <end position="408"/>
    </location>
</feature>
<feature type="coiled-coil region" evidence="1">
    <location>
        <begin position="182"/>
        <end position="252"/>
    </location>
</feature>
<evidence type="ECO:0000256" key="1">
    <source>
        <dbReference type="SAM" id="Coils"/>
    </source>
</evidence>
<comment type="caution">
    <text evidence="4">The sequence shown here is derived from an EMBL/GenBank/DDBJ whole genome shotgun (WGS) entry which is preliminary data.</text>
</comment>
<proteinExistence type="predicted"/>